<evidence type="ECO:0000256" key="6">
    <source>
        <dbReference type="PIRNR" id="PIRNR039090"/>
    </source>
</evidence>
<keyword evidence="4 6" id="KW-1005">Bacterial flagellum biogenesis</keyword>
<evidence type="ECO:0000256" key="4">
    <source>
        <dbReference type="ARBA" id="ARBA00022795"/>
    </source>
</evidence>
<dbReference type="RefSeq" id="WP_263545273.1">
    <property type="nucleotide sequence ID" value="NZ_JAOVZO020000014.1"/>
</dbReference>
<evidence type="ECO:0000256" key="3">
    <source>
        <dbReference type="ARBA" id="ARBA00022490"/>
    </source>
</evidence>
<dbReference type="InterPro" id="IPR036584">
    <property type="entry name" value="FliS_sf"/>
</dbReference>
<keyword evidence="3 6" id="KW-0963">Cytoplasm</keyword>
<dbReference type="EMBL" id="JAOVZO020000014">
    <property type="protein sequence ID" value="MDC8012855.1"/>
    <property type="molecule type" value="Genomic_DNA"/>
</dbReference>
<comment type="subcellular location">
    <subcellularLocation>
        <location evidence="1 6">Cytoplasm</location>
        <location evidence="1 6">Cytosol</location>
    </subcellularLocation>
</comment>
<dbReference type="Pfam" id="PF02561">
    <property type="entry name" value="FliS"/>
    <property type="match status" value="1"/>
</dbReference>
<dbReference type="GO" id="GO:0005829">
    <property type="term" value="C:cytosol"/>
    <property type="evidence" value="ECO:0007669"/>
    <property type="project" value="UniProtKB-SubCell"/>
</dbReference>
<keyword evidence="7" id="KW-0969">Cilium</keyword>
<comment type="similarity">
    <text evidence="2 6">Belongs to the FliS family.</text>
</comment>
<evidence type="ECO:0000313" key="7">
    <source>
        <dbReference type="EMBL" id="MDC8012855.1"/>
    </source>
</evidence>
<dbReference type="PANTHER" id="PTHR34773">
    <property type="entry name" value="FLAGELLAR SECRETION CHAPERONE FLIS"/>
    <property type="match status" value="1"/>
</dbReference>
<dbReference type="AlphaFoldDB" id="A0A9X4BGJ2"/>
<dbReference type="NCBIfam" id="TIGR00208">
    <property type="entry name" value="fliS"/>
    <property type="match status" value="1"/>
</dbReference>
<reference evidence="7" key="1">
    <citation type="submission" date="2023-02" db="EMBL/GenBank/DDBJ databases">
        <title>Tahibacter soli sp. nov. isolated from soil.</title>
        <authorList>
            <person name="Baek J.H."/>
            <person name="Lee J.K."/>
            <person name="Choi D.G."/>
            <person name="Jeon C.O."/>
        </authorList>
    </citation>
    <scope>NUCLEOTIDE SEQUENCE</scope>
    <source>
        <strain evidence="7">BL</strain>
    </source>
</reference>
<evidence type="ECO:0000256" key="5">
    <source>
        <dbReference type="ARBA" id="ARBA00023186"/>
    </source>
</evidence>
<dbReference type="Gene3D" id="1.20.120.340">
    <property type="entry name" value="Flagellar protein FliS"/>
    <property type="match status" value="1"/>
</dbReference>
<comment type="caution">
    <text evidence="7">The sequence shown here is derived from an EMBL/GenBank/DDBJ whole genome shotgun (WGS) entry which is preliminary data.</text>
</comment>
<sequence>MHAQRYLDMYRSAGVAGAVADADPHALIALLYRGARERIRTARAALQRGDVPRKLAAVESACSIVDGLRMSLDHAAGGAIAAQLDALYDYAVRRLVEANSGNDDAKLAEVDALIESVESGWQAIRPAATARASACAG</sequence>
<name>A0A9X4BGJ2_9GAMM</name>
<dbReference type="PIRSF" id="PIRSF039090">
    <property type="entry name" value="Flis"/>
    <property type="match status" value="1"/>
</dbReference>
<keyword evidence="8" id="KW-1185">Reference proteome</keyword>
<protein>
    <recommendedName>
        <fullName evidence="6">Flagellar secretion chaperone FliS</fullName>
    </recommendedName>
</protein>
<keyword evidence="7" id="KW-0282">Flagellum</keyword>
<dbReference type="PANTHER" id="PTHR34773:SF1">
    <property type="entry name" value="FLAGELLAR SECRETION CHAPERONE FLIS"/>
    <property type="match status" value="1"/>
</dbReference>
<evidence type="ECO:0000256" key="2">
    <source>
        <dbReference type="ARBA" id="ARBA00008787"/>
    </source>
</evidence>
<dbReference type="Proteomes" id="UP001139971">
    <property type="component" value="Unassembled WGS sequence"/>
</dbReference>
<proteinExistence type="inferred from homology"/>
<dbReference type="GO" id="GO:0071973">
    <property type="term" value="P:bacterial-type flagellum-dependent cell motility"/>
    <property type="evidence" value="ECO:0007669"/>
    <property type="project" value="TreeGrafter"/>
</dbReference>
<dbReference type="SUPFAM" id="SSF101116">
    <property type="entry name" value="Flagellar export chaperone FliS"/>
    <property type="match status" value="1"/>
</dbReference>
<dbReference type="GO" id="GO:0044780">
    <property type="term" value="P:bacterial-type flagellum assembly"/>
    <property type="evidence" value="ECO:0007669"/>
    <property type="project" value="InterPro"/>
</dbReference>
<evidence type="ECO:0000256" key="1">
    <source>
        <dbReference type="ARBA" id="ARBA00004514"/>
    </source>
</evidence>
<organism evidence="7 8">
    <name type="scientific">Tahibacter soli</name>
    <dbReference type="NCBI Taxonomy" id="2983605"/>
    <lineage>
        <taxon>Bacteria</taxon>
        <taxon>Pseudomonadati</taxon>
        <taxon>Pseudomonadota</taxon>
        <taxon>Gammaproteobacteria</taxon>
        <taxon>Lysobacterales</taxon>
        <taxon>Rhodanobacteraceae</taxon>
        <taxon>Tahibacter</taxon>
    </lineage>
</organism>
<keyword evidence="5" id="KW-0143">Chaperone</keyword>
<dbReference type="InterPro" id="IPR003713">
    <property type="entry name" value="FliS"/>
</dbReference>
<gene>
    <name evidence="7" type="primary">fliS</name>
    <name evidence="7" type="ORF">OD750_009890</name>
</gene>
<evidence type="ECO:0000313" key="8">
    <source>
        <dbReference type="Proteomes" id="UP001139971"/>
    </source>
</evidence>
<accession>A0A9X4BGJ2</accession>
<dbReference type="CDD" id="cd16098">
    <property type="entry name" value="FliS"/>
    <property type="match status" value="1"/>
</dbReference>
<keyword evidence="7" id="KW-0966">Cell projection</keyword>